<reference evidence="1" key="1">
    <citation type="submission" date="2015-07" db="EMBL/GenBank/DDBJ databases">
        <title>MeaNS - Measles Nucleotide Surveillance Program.</title>
        <authorList>
            <person name="Tran T."/>
            <person name="Druce J."/>
        </authorList>
    </citation>
    <scope>NUCLEOTIDE SEQUENCE</scope>
    <source>
        <strain evidence="1">UCB-OBI-ISO-001</strain>
        <tissue evidence="1">Gonad</tissue>
    </source>
</reference>
<sequence length="50" mass="5695">MATENHPQDVAQTHTKKNEGNEMYTRVIRACNVQIEGMKEKHAIWAVNAT</sequence>
<dbReference type="AlphaFoldDB" id="A0A0L8HAR1"/>
<evidence type="ECO:0000313" key="1">
    <source>
        <dbReference type="EMBL" id="KOF86403.1"/>
    </source>
</evidence>
<accession>A0A0L8HAR1</accession>
<proteinExistence type="predicted"/>
<name>A0A0L8HAR1_OCTBM</name>
<organism evidence="1">
    <name type="scientific">Octopus bimaculoides</name>
    <name type="common">California two-spotted octopus</name>
    <dbReference type="NCBI Taxonomy" id="37653"/>
    <lineage>
        <taxon>Eukaryota</taxon>
        <taxon>Metazoa</taxon>
        <taxon>Spiralia</taxon>
        <taxon>Lophotrochozoa</taxon>
        <taxon>Mollusca</taxon>
        <taxon>Cephalopoda</taxon>
        <taxon>Coleoidea</taxon>
        <taxon>Octopodiformes</taxon>
        <taxon>Octopoda</taxon>
        <taxon>Incirrata</taxon>
        <taxon>Octopodidae</taxon>
        <taxon>Octopus</taxon>
    </lineage>
</organism>
<gene>
    <name evidence="1" type="ORF">OCBIM_22018666mg</name>
</gene>
<dbReference type="EMBL" id="KQ418652">
    <property type="protein sequence ID" value="KOF86403.1"/>
    <property type="molecule type" value="Genomic_DNA"/>
</dbReference>
<protein>
    <submittedName>
        <fullName evidence="1">Uncharacterized protein</fullName>
    </submittedName>
</protein>